<organism evidence="1 2">
    <name type="scientific">Desulforhopalus singaporensis</name>
    <dbReference type="NCBI Taxonomy" id="91360"/>
    <lineage>
        <taxon>Bacteria</taxon>
        <taxon>Pseudomonadati</taxon>
        <taxon>Thermodesulfobacteriota</taxon>
        <taxon>Desulfobulbia</taxon>
        <taxon>Desulfobulbales</taxon>
        <taxon>Desulfocapsaceae</taxon>
        <taxon>Desulforhopalus</taxon>
    </lineage>
</organism>
<sequence length="48" mass="5496">MQEQLLILHYFPESFNKKVVSPPPLAFNGFNKLKCSQRAPLAIGIYFV</sequence>
<dbReference type="STRING" id="91360.SAMN05660330_04388"/>
<dbReference type="EMBL" id="FNJI01000090">
    <property type="protein sequence ID" value="SDP84920.1"/>
    <property type="molecule type" value="Genomic_DNA"/>
</dbReference>
<gene>
    <name evidence="1" type="ORF">SAMN05660330_04388</name>
</gene>
<name>A0A1H0W2F7_9BACT</name>
<keyword evidence="2" id="KW-1185">Reference proteome</keyword>
<dbReference type="AlphaFoldDB" id="A0A1H0W2F7"/>
<evidence type="ECO:0000313" key="1">
    <source>
        <dbReference type="EMBL" id="SDP84920.1"/>
    </source>
</evidence>
<evidence type="ECO:0000313" key="2">
    <source>
        <dbReference type="Proteomes" id="UP000199073"/>
    </source>
</evidence>
<dbReference type="Proteomes" id="UP000199073">
    <property type="component" value="Unassembled WGS sequence"/>
</dbReference>
<protein>
    <submittedName>
        <fullName evidence="1">Uncharacterized protein</fullName>
    </submittedName>
</protein>
<proteinExistence type="predicted"/>
<reference evidence="1 2" key="1">
    <citation type="submission" date="2016-10" db="EMBL/GenBank/DDBJ databases">
        <authorList>
            <person name="de Groot N.N."/>
        </authorList>
    </citation>
    <scope>NUCLEOTIDE SEQUENCE [LARGE SCALE GENOMIC DNA]</scope>
    <source>
        <strain evidence="1 2">DSM 12130</strain>
    </source>
</reference>
<accession>A0A1H0W2F7</accession>